<protein>
    <submittedName>
        <fullName evidence="1">Uncharacterized protein</fullName>
    </submittedName>
</protein>
<dbReference type="AlphaFoldDB" id="A0A5B7G8R2"/>
<comment type="caution">
    <text evidence="1">The sequence shown here is derived from an EMBL/GenBank/DDBJ whole genome shotgun (WGS) entry which is preliminary data.</text>
</comment>
<reference evidence="1 2" key="1">
    <citation type="submission" date="2019-05" db="EMBL/GenBank/DDBJ databases">
        <title>Another draft genome of Portunus trituberculatus and its Hox gene families provides insights of decapod evolution.</title>
        <authorList>
            <person name="Jeong J.-H."/>
            <person name="Song I."/>
            <person name="Kim S."/>
            <person name="Choi T."/>
            <person name="Kim D."/>
            <person name="Ryu S."/>
            <person name="Kim W."/>
        </authorList>
    </citation>
    <scope>NUCLEOTIDE SEQUENCE [LARGE SCALE GENOMIC DNA]</scope>
    <source>
        <tissue evidence="1">Muscle</tissue>
    </source>
</reference>
<evidence type="ECO:0000313" key="1">
    <source>
        <dbReference type="EMBL" id="MPC53907.1"/>
    </source>
</evidence>
<dbReference type="Proteomes" id="UP000324222">
    <property type="component" value="Unassembled WGS sequence"/>
</dbReference>
<sequence>MVVVVVVVSWGGVRQVVASVSVRHLHRHIIFLFKSRPVSYFSQLCIVWWPRPFSPQPVSSSLHLAPLTLHLSLPCLPSHVSATLRHASYITATDPALPHYRCPLPPFLRPFSYRHHVSFILHCLEPPSAPSLPCPTIAVSHPPFLRPFIATLPTIVAPCLSHSYICTGVDSLPTCLPNTLVTLTPDSPPTASLILTKLSPDCPLVRPWPVLYLISRPCLHASPSPLSPLLTYTSAQQDSQHLPEEHVWVSGVGRADRLYTRWGCGESG</sequence>
<organism evidence="1 2">
    <name type="scientific">Portunus trituberculatus</name>
    <name type="common">Swimming crab</name>
    <name type="synonym">Neptunus trituberculatus</name>
    <dbReference type="NCBI Taxonomy" id="210409"/>
    <lineage>
        <taxon>Eukaryota</taxon>
        <taxon>Metazoa</taxon>
        <taxon>Ecdysozoa</taxon>
        <taxon>Arthropoda</taxon>
        <taxon>Crustacea</taxon>
        <taxon>Multicrustacea</taxon>
        <taxon>Malacostraca</taxon>
        <taxon>Eumalacostraca</taxon>
        <taxon>Eucarida</taxon>
        <taxon>Decapoda</taxon>
        <taxon>Pleocyemata</taxon>
        <taxon>Brachyura</taxon>
        <taxon>Eubrachyura</taxon>
        <taxon>Portunoidea</taxon>
        <taxon>Portunidae</taxon>
        <taxon>Portuninae</taxon>
        <taxon>Portunus</taxon>
    </lineage>
</organism>
<keyword evidence="2" id="KW-1185">Reference proteome</keyword>
<gene>
    <name evidence="1" type="ORF">E2C01_047810</name>
</gene>
<proteinExistence type="predicted"/>
<dbReference type="EMBL" id="VSRR010011973">
    <property type="protein sequence ID" value="MPC53907.1"/>
    <property type="molecule type" value="Genomic_DNA"/>
</dbReference>
<evidence type="ECO:0000313" key="2">
    <source>
        <dbReference type="Proteomes" id="UP000324222"/>
    </source>
</evidence>
<name>A0A5B7G8R2_PORTR</name>
<accession>A0A5B7G8R2</accession>